<gene>
    <name evidence="3" type="ORF">J416_01524</name>
</gene>
<dbReference type="PATRIC" id="fig|1308866.3.peg.310"/>
<dbReference type="InterPro" id="IPR029062">
    <property type="entry name" value="Class_I_gatase-like"/>
</dbReference>
<dbReference type="EMBL" id="APML01000005">
    <property type="protein sequence ID" value="ENH98137.1"/>
    <property type="molecule type" value="Genomic_DNA"/>
</dbReference>
<dbReference type="PANTHER" id="PTHR12969:SF7">
    <property type="entry name" value="INTRAFLAGELLAR TRANSPORT PROTEIN 52 HOMOLOG"/>
    <property type="match status" value="1"/>
</dbReference>
<evidence type="ECO:0000256" key="2">
    <source>
        <dbReference type="SAM" id="SignalP"/>
    </source>
</evidence>
<dbReference type="eggNOG" id="COG2374">
    <property type="taxonomic scope" value="Bacteria"/>
</dbReference>
<dbReference type="GO" id="GO:0004519">
    <property type="term" value="F:endonuclease activity"/>
    <property type="evidence" value="ECO:0007669"/>
    <property type="project" value="UniProtKB-KW"/>
</dbReference>
<dbReference type="SUPFAM" id="SSF101756">
    <property type="entry name" value="Hypothetical protein YgiW"/>
    <property type="match status" value="1"/>
</dbReference>
<organism evidence="3 4">
    <name type="scientific">Gracilibacillus halophilus YIM-C55.5</name>
    <dbReference type="NCBI Taxonomy" id="1308866"/>
    <lineage>
        <taxon>Bacteria</taxon>
        <taxon>Bacillati</taxon>
        <taxon>Bacillota</taxon>
        <taxon>Bacilli</taxon>
        <taxon>Bacillales</taxon>
        <taxon>Bacillaceae</taxon>
        <taxon>Gracilibacillus</taxon>
    </lineage>
</organism>
<dbReference type="CDD" id="cd04486">
    <property type="entry name" value="YhcR_OBF_like"/>
    <property type="match status" value="1"/>
</dbReference>
<evidence type="ECO:0000313" key="4">
    <source>
        <dbReference type="Proteomes" id="UP000012283"/>
    </source>
</evidence>
<dbReference type="eggNOG" id="COG4085">
    <property type="taxonomic scope" value="Bacteria"/>
</dbReference>
<evidence type="ECO:0000313" key="3">
    <source>
        <dbReference type="EMBL" id="ENH98137.1"/>
    </source>
</evidence>
<reference evidence="3 4" key="1">
    <citation type="submission" date="2013-03" db="EMBL/GenBank/DDBJ databases">
        <title>Draft genome sequence of Gracibacillus halophilus YIM-C55.5, a moderately halophilic and thermophilic organism from the Xiaochaidamu salt lake.</title>
        <authorList>
            <person name="Sugumar T."/>
            <person name="Polireddy D.R."/>
            <person name="Antony A."/>
            <person name="Madhava Y.R."/>
            <person name="Sivakumar N."/>
        </authorList>
    </citation>
    <scope>NUCLEOTIDE SEQUENCE [LARGE SCALE GENOMIC DNA]</scope>
    <source>
        <strain evidence="3 4">YIM-C55.5</strain>
    </source>
</reference>
<dbReference type="SUPFAM" id="SSF52317">
    <property type="entry name" value="Class I glutamine amidotransferase-like"/>
    <property type="match status" value="1"/>
</dbReference>
<feature type="chain" id="PRO_5004123045" evidence="2">
    <location>
        <begin position="29"/>
        <end position="866"/>
    </location>
</feature>
<dbReference type="Proteomes" id="UP000012283">
    <property type="component" value="Unassembled WGS sequence"/>
</dbReference>
<dbReference type="AlphaFoldDB" id="N4WPU8"/>
<comment type="caution">
    <text evidence="3">The sequence shown here is derived from an EMBL/GenBank/DDBJ whole genome shotgun (WGS) entry which is preliminary data.</text>
</comment>
<protein>
    <submittedName>
        <fullName evidence="3">Endonuclease yhcR</fullName>
    </submittedName>
</protein>
<dbReference type="STRING" id="1308866.J416_01524"/>
<feature type="region of interest" description="Disordered" evidence="1">
    <location>
        <begin position="288"/>
        <end position="314"/>
    </location>
</feature>
<dbReference type="InterPro" id="IPR036700">
    <property type="entry name" value="BOBF_sf"/>
</dbReference>
<keyword evidence="3" id="KW-0378">Hydrolase</keyword>
<evidence type="ECO:0000256" key="1">
    <source>
        <dbReference type="SAM" id="MobiDB-lite"/>
    </source>
</evidence>
<keyword evidence="4" id="KW-1185">Reference proteome</keyword>
<sequence length="866" mass="94897">MIVSKNKFMAFMFALLVGLFIIPGMVMAEGPTDPAPEINPENPNGKSVLFDNTHGQTAGQADWVIDGAFSDFAEGIAENGYHVKELRQIDPIELEDLAPYDVFIIPEANIPFKKSEQDAMTAYTENGGSIFFISDHYNADRNKNRWDSSEIMNGFRRGAYQNPTKGMDEDEITSEAMQGVESSDWLSDEFGIRFRFNAPGTVTADQIVASTDAFGITEGVDEVAMHAGSTLAITNPDVAKGIVYLPENLTVNDKWGPAVDEGIYHGGGEAEGPYAAIAKKEDGKAAFIGDSSPVEDATPKYQNEETGDSKTTYDGFQEADDAELLLNIVDWLAQQEDYQTFEQTDITLDEVSPMLDKEIPENTTQPEDEPWTEPSQGYDWYDMSTFAPGSYGSEQEPVEDPNYSFDHADVLPNDQSFTIDVKVEGLNPGQTVSGYEVGIYLDGGQQIAKVQNEDGSWPSYYGYSPSFSVTANENGTAVKSLTVRVQDGVEGDANLRLRQSGNNLYTTTVAFGEAGENPDQEPEMLTIQEARNTANGAEATVEGVITSAPGTFGGQGFYLQDDTGGIYVFQHDNRYEKGQKVTVTGELTTYQGLKELASITSIEVQGTESLPGYQTVDVLDGSNQAERVTIEGGTIANVESYYNAFEFDLEVNNQTTRVRVDNRTGVSFADFQSQFEEGDQVSVSGIASIYGDTYQLLLLSMDDIESSGTAPTISDLNISVFDITETTTISLDVKDVDDDLASVTATIDGEKWNGNPVISPLQFTVDEYELVVQAEDEMGHIAQRTFTVEAVLGMNQLDELIEAGASLGYIKDDKTADRLEKKANNVQKAKNYRSQRGKTNALLHQLEAQSGKKIDEDYLAYWQSLY</sequence>
<keyword evidence="2" id="KW-0732">Signal</keyword>
<keyword evidence="3" id="KW-0540">Nuclease</keyword>
<dbReference type="PANTHER" id="PTHR12969">
    <property type="entry name" value="NGD5/OSM-6/IFT52"/>
    <property type="match status" value="1"/>
</dbReference>
<keyword evidence="3" id="KW-0255">Endonuclease</keyword>
<name>N4WPU8_9BACI</name>
<accession>N4WPU8</accession>
<dbReference type="InterPro" id="IPR039975">
    <property type="entry name" value="IFT52"/>
</dbReference>
<dbReference type="RefSeq" id="WP_003463352.1">
    <property type="nucleotide sequence ID" value="NZ_APML01000005.1"/>
</dbReference>
<proteinExistence type="predicted"/>
<feature type="signal peptide" evidence="2">
    <location>
        <begin position="1"/>
        <end position="28"/>
    </location>
</feature>
<dbReference type="Gene3D" id="3.40.50.880">
    <property type="match status" value="1"/>
</dbReference>